<dbReference type="PROSITE" id="PS00919">
    <property type="entry name" value="DNASE_I_1"/>
    <property type="match status" value="1"/>
</dbReference>
<dbReference type="GO" id="GO:0003677">
    <property type="term" value="F:DNA binding"/>
    <property type="evidence" value="ECO:0007669"/>
    <property type="project" value="TreeGrafter"/>
</dbReference>
<keyword evidence="3" id="KW-0255">Endonuclease</keyword>
<comment type="similarity">
    <text evidence="1">Belongs to the DNase I family.</text>
</comment>
<dbReference type="GO" id="GO:0005634">
    <property type="term" value="C:nucleus"/>
    <property type="evidence" value="ECO:0007669"/>
    <property type="project" value="Ensembl"/>
</dbReference>
<reference evidence="8" key="1">
    <citation type="submission" date="2025-08" db="UniProtKB">
        <authorList>
            <consortium name="Ensembl"/>
        </authorList>
    </citation>
    <scope>IDENTIFICATION</scope>
</reference>
<dbReference type="GO" id="GO:0002673">
    <property type="term" value="P:regulation of acute inflammatory response"/>
    <property type="evidence" value="ECO:0007669"/>
    <property type="project" value="Ensembl"/>
</dbReference>
<dbReference type="PRINTS" id="PR00130">
    <property type="entry name" value="DNASEI"/>
</dbReference>
<dbReference type="Proteomes" id="UP000594220">
    <property type="component" value="Unplaced"/>
</dbReference>
<dbReference type="InterPro" id="IPR016202">
    <property type="entry name" value="DNase_I"/>
</dbReference>
<dbReference type="Pfam" id="PF03372">
    <property type="entry name" value="Exo_endo_phos"/>
    <property type="match status" value="1"/>
</dbReference>
<dbReference type="CDD" id="cd10282">
    <property type="entry name" value="DNase1"/>
    <property type="match status" value="1"/>
</dbReference>
<evidence type="ECO:0000313" key="8">
    <source>
        <dbReference type="Ensembl" id="ENSCPRP00005026364.1"/>
    </source>
</evidence>
<dbReference type="PANTHER" id="PTHR11371">
    <property type="entry name" value="DEOXYRIBONUCLEASE"/>
    <property type="match status" value="1"/>
</dbReference>
<dbReference type="SMART" id="SM00476">
    <property type="entry name" value="DNaseIc"/>
    <property type="match status" value="1"/>
</dbReference>
<evidence type="ECO:0000256" key="2">
    <source>
        <dbReference type="ARBA" id="ARBA00022722"/>
    </source>
</evidence>
<feature type="domain" description="Endonuclease/exonuclease/phosphatase" evidence="7">
    <location>
        <begin position="21"/>
        <end position="227"/>
    </location>
</feature>
<evidence type="ECO:0000256" key="4">
    <source>
        <dbReference type="ARBA" id="ARBA00022801"/>
    </source>
</evidence>
<name>A0A7M4FMI7_CROPO</name>
<dbReference type="GO" id="GO:0010623">
    <property type="term" value="P:programmed cell death involved in cell development"/>
    <property type="evidence" value="ECO:0007669"/>
    <property type="project" value="Ensembl"/>
</dbReference>
<keyword evidence="2" id="KW-0540">Nuclease</keyword>
<evidence type="ECO:0000256" key="5">
    <source>
        <dbReference type="ARBA" id="ARBA00023157"/>
    </source>
</evidence>
<dbReference type="Gene3D" id="3.60.10.10">
    <property type="entry name" value="Endonuclease/exonuclease/phosphatase"/>
    <property type="match status" value="1"/>
</dbReference>
<keyword evidence="6" id="KW-0732">Signal</keyword>
<dbReference type="GeneTree" id="ENSGT00950000182846"/>
<protein>
    <submittedName>
        <fullName evidence="8">Deoxyribonuclease 1L3</fullName>
    </submittedName>
</protein>
<sequence>MLGIFFVLLFFCNATLSIKICSFNVRTFGEAKRAIPEVVDVIVKVISRCDIMLVMEIKDTQNKTCPFLMEKLNSLSNGTEKEFKYVISERLGRKTYKEQYAFIYRPKLVSVKQTYQYPDRQPGDEDAFSREPFVVRFQSPRSAVSDFVIIPQHTTPETAVREIDELYDVYLDVKQQWKSKNFIFMGDFNAGCGYVAKKHWKDIRLKTQSEFVWLIGDTNDTTVKGSTRWIIQNAGNAFQILCVMASKVMQSSVGVGDKNPFNHNYKETCRFRWKSSRFCKGHEPRSSYRNGKSEPLYVKFEFVFPLPSDL</sequence>
<evidence type="ECO:0000313" key="9">
    <source>
        <dbReference type="Proteomes" id="UP000594220"/>
    </source>
</evidence>
<evidence type="ECO:0000259" key="7">
    <source>
        <dbReference type="Pfam" id="PF03372"/>
    </source>
</evidence>
<dbReference type="PANTHER" id="PTHR11371:SF32">
    <property type="entry name" value="DEOXYRIBONUCLEASE GAMMA"/>
    <property type="match status" value="1"/>
</dbReference>
<feature type="chain" id="PRO_5029529550" evidence="6">
    <location>
        <begin position="18"/>
        <end position="310"/>
    </location>
</feature>
<evidence type="ECO:0000256" key="6">
    <source>
        <dbReference type="SAM" id="SignalP"/>
    </source>
</evidence>
<accession>A0A7M4FMI7</accession>
<reference evidence="8" key="2">
    <citation type="submission" date="2025-09" db="UniProtKB">
        <authorList>
            <consortium name="Ensembl"/>
        </authorList>
    </citation>
    <scope>IDENTIFICATION</scope>
</reference>
<feature type="signal peptide" evidence="6">
    <location>
        <begin position="1"/>
        <end position="17"/>
    </location>
</feature>
<dbReference type="GO" id="GO:0005783">
    <property type="term" value="C:endoplasmic reticulum"/>
    <property type="evidence" value="ECO:0007669"/>
    <property type="project" value="Ensembl"/>
</dbReference>
<dbReference type="GO" id="GO:0004530">
    <property type="term" value="F:deoxyribonuclease I activity"/>
    <property type="evidence" value="ECO:0007669"/>
    <property type="project" value="TreeGrafter"/>
</dbReference>
<evidence type="ECO:0000256" key="3">
    <source>
        <dbReference type="ARBA" id="ARBA00022759"/>
    </source>
</evidence>
<dbReference type="GO" id="GO:0070948">
    <property type="term" value="P:regulation of neutrophil mediated cytotoxicity"/>
    <property type="evidence" value="ECO:0007669"/>
    <property type="project" value="Ensembl"/>
</dbReference>
<organism evidence="8 9">
    <name type="scientific">Crocodylus porosus</name>
    <name type="common">Saltwater crocodile</name>
    <name type="synonym">Estuarine crocodile</name>
    <dbReference type="NCBI Taxonomy" id="8502"/>
    <lineage>
        <taxon>Eukaryota</taxon>
        <taxon>Metazoa</taxon>
        <taxon>Chordata</taxon>
        <taxon>Craniata</taxon>
        <taxon>Vertebrata</taxon>
        <taxon>Euteleostomi</taxon>
        <taxon>Archelosauria</taxon>
        <taxon>Archosauria</taxon>
        <taxon>Crocodylia</taxon>
        <taxon>Longirostres</taxon>
        <taxon>Crocodylidae</taxon>
        <taxon>Crocodylus</taxon>
    </lineage>
</organism>
<dbReference type="AlphaFoldDB" id="A0A7M4FMI7"/>
<dbReference type="Ensembl" id="ENSCPRT00005030801.1">
    <property type="protein sequence ID" value="ENSCPRP00005026364.1"/>
    <property type="gene ID" value="ENSCPRG00005018280.1"/>
</dbReference>
<dbReference type="InterPro" id="IPR018057">
    <property type="entry name" value="Deoxyribonuclease-1_AS"/>
</dbReference>
<dbReference type="InterPro" id="IPR005135">
    <property type="entry name" value="Endo/exonuclease/phosphatase"/>
</dbReference>
<keyword evidence="4" id="KW-0378">Hydrolase</keyword>
<dbReference type="GO" id="GO:0006309">
    <property type="term" value="P:apoptotic DNA fragmentation"/>
    <property type="evidence" value="ECO:0007669"/>
    <property type="project" value="Ensembl"/>
</dbReference>
<proteinExistence type="inferred from homology"/>
<dbReference type="SUPFAM" id="SSF56219">
    <property type="entry name" value="DNase I-like"/>
    <property type="match status" value="1"/>
</dbReference>
<keyword evidence="5" id="KW-1015">Disulfide bond</keyword>
<dbReference type="GO" id="GO:0002283">
    <property type="term" value="P:neutrophil activation involved in immune response"/>
    <property type="evidence" value="ECO:0007669"/>
    <property type="project" value="Ensembl"/>
</dbReference>
<gene>
    <name evidence="8" type="primary">DNASE1L3</name>
</gene>
<evidence type="ECO:0000256" key="1">
    <source>
        <dbReference type="ARBA" id="ARBA00007359"/>
    </source>
</evidence>
<dbReference type="InterPro" id="IPR036691">
    <property type="entry name" value="Endo/exonu/phosph_ase_sf"/>
</dbReference>
<keyword evidence="9" id="KW-1185">Reference proteome</keyword>